<keyword evidence="3" id="KW-1185">Reference proteome</keyword>
<dbReference type="AlphaFoldDB" id="A0A1H6D1F5"/>
<proteinExistence type="predicted"/>
<dbReference type="Gene3D" id="1.10.3210.10">
    <property type="entry name" value="Hypothetical protein af1432"/>
    <property type="match status" value="1"/>
</dbReference>
<dbReference type="InterPro" id="IPR036754">
    <property type="entry name" value="YbaK/aa-tRNA-synt-asso_dom_sf"/>
</dbReference>
<reference evidence="2 3" key="1">
    <citation type="submission" date="2016-10" db="EMBL/GenBank/DDBJ databases">
        <authorList>
            <person name="de Groot N.N."/>
        </authorList>
    </citation>
    <scope>NUCLEOTIDE SEQUENCE [LARGE SCALE GENOMIC DNA]</scope>
    <source>
        <strain evidence="2 3">DSM 22012</strain>
    </source>
</reference>
<dbReference type="PROSITE" id="PS51833">
    <property type="entry name" value="HDOD"/>
    <property type="match status" value="1"/>
</dbReference>
<dbReference type="InterPro" id="IPR013976">
    <property type="entry name" value="HDOD"/>
</dbReference>
<protein>
    <submittedName>
        <fullName evidence="2">HD-like signal output (HDOD) domain, no enzymatic activity</fullName>
    </submittedName>
</protein>
<evidence type="ECO:0000259" key="1">
    <source>
        <dbReference type="PROSITE" id="PS51833"/>
    </source>
</evidence>
<dbReference type="InterPro" id="IPR014627">
    <property type="entry name" value="UCP036888_HDGYP-like"/>
</dbReference>
<dbReference type="PIRSF" id="PIRSF036888">
    <property type="entry name" value="HDGYPm_UCP036888"/>
    <property type="match status" value="1"/>
</dbReference>
<feature type="domain" description="HDOD" evidence="1">
    <location>
        <begin position="169"/>
        <end position="369"/>
    </location>
</feature>
<sequence>MTLGVQIPAYDNPEGACVRLVLMHDAEGKVLVLVPSDKLLNMAAVWSLSGRKLRAARGEDTLRYFSQAGLQNEEGQQRLMHSFTLLVDSSLQGCSGVELCELRSGLHFHWGLDTAPEQEVLYGELGLEPETIQVQNGGERGRDAVAITRAVERFTALRIQQRLEDTLGLPALAPTTQKIIMLRSDPDSGVDALVPVVRLDPSLSAQVMSWAASPYYAAPGKVESIEDAVIRVLGFDLVVNLALGIAMGQVLNLPEDVPRGSTPYWKQSVYTATLCELLTRRMPIETRPKAGLAYLSGLLNNFGYLVLAHLFQPQFSVLSRYIEANPHLEPQLVEQHVLKVTRDQVGGWLLESWNLPSEVCSGIRQQQFELPVGDGEPYARLLRLAQALLRQEKLADGPITTLEPDMYESLGLSEDDLEAAMTALLANRDGLDQLTHTLSKHRTAV</sequence>
<dbReference type="RefSeq" id="WP_235009194.1">
    <property type="nucleotide sequence ID" value="NZ_FNVQ01000004.1"/>
</dbReference>
<dbReference type="InterPro" id="IPR052340">
    <property type="entry name" value="RNase_Y/CdgJ"/>
</dbReference>
<dbReference type="PANTHER" id="PTHR33525">
    <property type="match status" value="1"/>
</dbReference>
<dbReference type="Gene3D" id="3.90.960.10">
    <property type="entry name" value="YbaK/aminoacyl-tRNA synthetase-associated domain"/>
    <property type="match status" value="1"/>
</dbReference>
<accession>A0A1H6D1F5</accession>
<evidence type="ECO:0000313" key="3">
    <source>
        <dbReference type="Proteomes" id="UP000236745"/>
    </source>
</evidence>
<gene>
    <name evidence="2" type="ORF">SAMN05444390_104372</name>
</gene>
<evidence type="ECO:0000313" key="2">
    <source>
        <dbReference type="EMBL" id="SEG78446.1"/>
    </source>
</evidence>
<dbReference type="Proteomes" id="UP000236745">
    <property type="component" value="Unassembled WGS sequence"/>
</dbReference>
<organism evidence="2 3">
    <name type="scientific">Marinobacterium lutimaris</name>
    <dbReference type="NCBI Taxonomy" id="568106"/>
    <lineage>
        <taxon>Bacteria</taxon>
        <taxon>Pseudomonadati</taxon>
        <taxon>Pseudomonadota</taxon>
        <taxon>Gammaproteobacteria</taxon>
        <taxon>Oceanospirillales</taxon>
        <taxon>Oceanospirillaceae</taxon>
        <taxon>Marinobacterium</taxon>
    </lineage>
</organism>
<name>A0A1H6D1F5_9GAMM</name>
<dbReference type="SUPFAM" id="SSF109604">
    <property type="entry name" value="HD-domain/PDEase-like"/>
    <property type="match status" value="1"/>
</dbReference>
<dbReference type="Pfam" id="PF08668">
    <property type="entry name" value="HDOD"/>
    <property type="match status" value="1"/>
</dbReference>
<dbReference type="GO" id="GO:0002161">
    <property type="term" value="F:aminoacyl-tRNA deacylase activity"/>
    <property type="evidence" value="ECO:0007669"/>
    <property type="project" value="InterPro"/>
</dbReference>
<dbReference type="PANTHER" id="PTHR33525:SF3">
    <property type="entry name" value="RIBONUCLEASE Y"/>
    <property type="match status" value="1"/>
</dbReference>
<dbReference type="EMBL" id="FNVQ01000004">
    <property type="protein sequence ID" value="SEG78446.1"/>
    <property type="molecule type" value="Genomic_DNA"/>
</dbReference>